<dbReference type="EMBL" id="BMLM01000001">
    <property type="protein sequence ID" value="GGN78420.1"/>
    <property type="molecule type" value="Genomic_DNA"/>
</dbReference>
<protein>
    <submittedName>
        <fullName evidence="2">Uncharacterized protein</fullName>
    </submittedName>
</protein>
<keyword evidence="3" id="KW-1185">Reference proteome</keyword>
<feature type="region of interest" description="Disordered" evidence="1">
    <location>
        <begin position="1"/>
        <end position="61"/>
    </location>
</feature>
<name>A0ABQ2KBD3_9MICO</name>
<dbReference type="RefSeq" id="WP_188715528.1">
    <property type="nucleotide sequence ID" value="NZ_BAABBD010000001.1"/>
</dbReference>
<feature type="compositionally biased region" description="Basic and acidic residues" evidence="1">
    <location>
        <begin position="45"/>
        <end position="57"/>
    </location>
</feature>
<proteinExistence type="predicted"/>
<dbReference type="Proteomes" id="UP000626982">
    <property type="component" value="Unassembled WGS sequence"/>
</dbReference>
<sequence length="160" mass="17397">MLTMRELLGHGADEAPAQHGRARARHLRVRRHEAVKPPAAPPAPRCEETDRRGRRCGEPPGHLLPHVITGADGEQLHTWPPRGRDDALVRVEEDGGLTLIAGARVRHDGDCLRVDYPEGSPWGGAFVAHRGSTHSCAAFGTRSTWREILVAAARQGIPVS</sequence>
<evidence type="ECO:0000256" key="1">
    <source>
        <dbReference type="SAM" id="MobiDB-lite"/>
    </source>
</evidence>
<organism evidence="2 3">
    <name type="scientific">Agrococcus terreus</name>
    <dbReference type="NCBI Taxonomy" id="574649"/>
    <lineage>
        <taxon>Bacteria</taxon>
        <taxon>Bacillati</taxon>
        <taxon>Actinomycetota</taxon>
        <taxon>Actinomycetes</taxon>
        <taxon>Micrococcales</taxon>
        <taxon>Microbacteriaceae</taxon>
        <taxon>Agrococcus</taxon>
    </lineage>
</organism>
<accession>A0ABQ2KBD3</accession>
<gene>
    <name evidence="2" type="ORF">GCM10010968_04200</name>
</gene>
<feature type="compositionally biased region" description="Basic residues" evidence="1">
    <location>
        <begin position="20"/>
        <end position="33"/>
    </location>
</feature>
<evidence type="ECO:0000313" key="3">
    <source>
        <dbReference type="Proteomes" id="UP000626982"/>
    </source>
</evidence>
<comment type="caution">
    <text evidence="2">The sequence shown here is derived from an EMBL/GenBank/DDBJ whole genome shotgun (WGS) entry which is preliminary data.</text>
</comment>
<reference evidence="3" key="1">
    <citation type="journal article" date="2019" name="Int. J. Syst. Evol. Microbiol.">
        <title>The Global Catalogue of Microorganisms (GCM) 10K type strain sequencing project: providing services to taxonomists for standard genome sequencing and annotation.</title>
        <authorList>
            <consortium name="The Broad Institute Genomics Platform"/>
            <consortium name="The Broad Institute Genome Sequencing Center for Infectious Disease"/>
            <person name="Wu L."/>
            <person name="Ma J."/>
        </authorList>
    </citation>
    <scope>NUCLEOTIDE SEQUENCE [LARGE SCALE GENOMIC DNA]</scope>
    <source>
        <strain evidence="3">CGMCC 1.6960</strain>
    </source>
</reference>
<evidence type="ECO:0000313" key="2">
    <source>
        <dbReference type="EMBL" id="GGN78420.1"/>
    </source>
</evidence>